<accession>A0ACC0WJ85</accession>
<evidence type="ECO:0000313" key="1">
    <source>
        <dbReference type="EMBL" id="KAI9918894.1"/>
    </source>
</evidence>
<proteinExistence type="predicted"/>
<evidence type="ECO:0000313" key="2">
    <source>
        <dbReference type="Proteomes" id="UP001163321"/>
    </source>
</evidence>
<gene>
    <name evidence="1" type="ORF">PsorP6_011477</name>
</gene>
<name>A0ACC0WJ85_9STRA</name>
<sequence>MFHVYITGITAHTATKGVVVYLDSLAAARMVATNTLDDAERPHHVHTSSVVRSPQVSSEEEEGMQPDDGDDVDPVDGSPSLPVRARSRRRFAKSGQTSYELSFSRRPPSTRRGGEAAAVTEQVVQDALEEYRPAPAVSSLSSVLTEVMSGKTRALDNIFDTTPPQPNVTYVVEHAADGTPYVAASDGKKYFENSTIGQIYLKKSTSNDMYSGGFVPRDGGQEPPRTLAINSAEHVADANGDARKGSKALLGFKKFHLGKIRGKKGGTTTLKAVLEQDDRYQSVAVNGTDTVAHQHTEKDPSMHEQGKQDKTQPGANLLQPPKIRLLDSSGIVRANQTTSNLRVPASHESDDLTGSSTLGSSNTSVCSNSSNVASSLTKASPGSRPQTNDRPPALDASYDDDDDDNPLCQSFQSVRNVDLIRSKSDTMEKENTEPPRAAEGVDHEEREDNPDDLNASDVAGRERASSDTNNVVEFVGGFKGQLSRRSGASGLVNRKRAVRHARLTVEEQKAADLARKIRDACNRIPFEFRDEYISRAALEAIEAKRRKRARGRRVRFNPDVLCREYEVESEDEGYESPDEIVDAMQLVSKYEVVRAEDVVAASPMEDFDAYSEEGQDAGGRGGSVASSCPGEGAETDALDHVHDDPLTYSQLQNDKRMSFSDLS</sequence>
<dbReference type="Proteomes" id="UP001163321">
    <property type="component" value="Chromosome 12"/>
</dbReference>
<protein>
    <submittedName>
        <fullName evidence="1">Uncharacterized protein</fullName>
    </submittedName>
</protein>
<dbReference type="EMBL" id="CM047591">
    <property type="protein sequence ID" value="KAI9918894.1"/>
    <property type="molecule type" value="Genomic_DNA"/>
</dbReference>
<keyword evidence="2" id="KW-1185">Reference proteome</keyword>
<organism evidence="1 2">
    <name type="scientific">Peronosclerospora sorghi</name>
    <dbReference type="NCBI Taxonomy" id="230839"/>
    <lineage>
        <taxon>Eukaryota</taxon>
        <taxon>Sar</taxon>
        <taxon>Stramenopiles</taxon>
        <taxon>Oomycota</taxon>
        <taxon>Peronosporomycetes</taxon>
        <taxon>Peronosporales</taxon>
        <taxon>Peronosporaceae</taxon>
        <taxon>Peronosclerospora</taxon>
    </lineage>
</organism>
<reference evidence="1 2" key="1">
    <citation type="journal article" date="2022" name="bioRxiv">
        <title>The genome of the oomycete Peronosclerospora sorghi, a cosmopolitan pathogen of maize and sorghum, is inflated with dispersed pseudogenes.</title>
        <authorList>
            <person name="Fletcher K."/>
            <person name="Martin F."/>
            <person name="Isakeit T."/>
            <person name="Cavanaugh K."/>
            <person name="Magill C."/>
            <person name="Michelmore R."/>
        </authorList>
    </citation>
    <scope>NUCLEOTIDE SEQUENCE [LARGE SCALE GENOMIC DNA]</scope>
    <source>
        <strain evidence="1">P6</strain>
    </source>
</reference>
<comment type="caution">
    <text evidence="1">The sequence shown here is derived from an EMBL/GenBank/DDBJ whole genome shotgun (WGS) entry which is preliminary data.</text>
</comment>